<organism evidence="3 4">
    <name type="scientific">Crotalus adamanteus</name>
    <name type="common">Eastern diamondback rattlesnake</name>
    <dbReference type="NCBI Taxonomy" id="8729"/>
    <lineage>
        <taxon>Eukaryota</taxon>
        <taxon>Metazoa</taxon>
        <taxon>Chordata</taxon>
        <taxon>Craniata</taxon>
        <taxon>Vertebrata</taxon>
        <taxon>Euteleostomi</taxon>
        <taxon>Lepidosauria</taxon>
        <taxon>Squamata</taxon>
        <taxon>Bifurcata</taxon>
        <taxon>Unidentata</taxon>
        <taxon>Episquamata</taxon>
        <taxon>Toxicofera</taxon>
        <taxon>Serpentes</taxon>
        <taxon>Colubroidea</taxon>
        <taxon>Viperidae</taxon>
        <taxon>Crotalinae</taxon>
        <taxon>Crotalus</taxon>
    </lineage>
</organism>
<gene>
    <name evidence="3" type="ORF">NXF25_002114</name>
</gene>
<sequence length="417" mass="47857">MIDSQVAISDTLEDCITNGATKHGWKSKSEDPLEWSNITSKDLNEIPYRMMQLSKERNCLPNCCKETLQRAIKAEMQILKLRYQMFYQHCWQSCRIFMKEKENISSSPLGTSKSVSEMLLSQDNEVPFLHLITSQKNENSDSHQCLSKMEERENSLEEKNSRVQSFIQCSGQEQQRSSEKGSLNTQEISEEWFDATENPTTLESSVLCANPLESSPTETQTIDGRKHFLKNNYFVHVDGLSPSVSEVDLWLHFQKYNISEVLVCEYSENYRYASLSFKTACDAKLAVKEMNGREIKGKAMKVQLKRTIKEKGIQDNQNCSSKVSNSDTLFSKSLPKESSFEVDQEDTADSLLPFSSVQYTPNPSSTFLPPNTLNLRSFRKVVKKLEELYPEITRDNILDALVEIKENKEINKHLWIS</sequence>
<protein>
    <submittedName>
        <fullName evidence="3">RNA-binding protein 44</fullName>
    </submittedName>
</protein>
<dbReference type="AlphaFoldDB" id="A0AAW1C8Y8"/>
<evidence type="ECO:0000256" key="1">
    <source>
        <dbReference type="PROSITE-ProRule" id="PRU00176"/>
    </source>
</evidence>
<dbReference type="InterPro" id="IPR000504">
    <property type="entry name" value="RRM_dom"/>
</dbReference>
<accession>A0AAW1C8Y8</accession>
<evidence type="ECO:0000313" key="4">
    <source>
        <dbReference type="Proteomes" id="UP001474421"/>
    </source>
</evidence>
<name>A0AAW1C8Y8_CROAD</name>
<dbReference type="EMBL" id="JAOTOJ010000001">
    <property type="protein sequence ID" value="KAK9410939.1"/>
    <property type="molecule type" value="Genomic_DNA"/>
</dbReference>
<reference evidence="3 4" key="1">
    <citation type="journal article" date="2024" name="Proc. Natl. Acad. Sci. U.S.A.">
        <title>The genetic regulatory architecture and epigenomic basis for age-related changes in rattlesnake venom.</title>
        <authorList>
            <person name="Hogan M.P."/>
            <person name="Holding M.L."/>
            <person name="Nystrom G.S."/>
            <person name="Colston T.J."/>
            <person name="Bartlett D.A."/>
            <person name="Mason A.J."/>
            <person name="Ellsworth S.A."/>
            <person name="Rautsaw R.M."/>
            <person name="Lawrence K.C."/>
            <person name="Strickland J.L."/>
            <person name="He B."/>
            <person name="Fraser P."/>
            <person name="Margres M.J."/>
            <person name="Gilbert D.M."/>
            <person name="Gibbs H.L."/>
            <person name="Parkinson C.L."/>
            <person name="Rokyta D.R."/>
        </authorList>
    </citation>
    <scope>NUCLEOTIDE SEQUENCE [LARGE SCALE GENOMIC DNA]</scope>
    <source>
        <strain evidence="3">DRR0105</strain>
    </source>
</reference>
<dbReference type="GO" id="GO:0003723">
    <property type="term" value="F:RNA binding"/>
    <property type="evidence" value="ECO:0007669"/>
    <property type="project" value="UniProtKB-UniRule"/>
</dbReference>
<dbReference type="PROSITE" id="PS50102">
    <property type="entry name" value="RRM"/>
    <property type="match status" value="1"/>
</dbReference>
<keyword evidence="4" id="KW-1185">Reference proteome</keyword>
<comment type="caution">
    <text evidence="3">The sequence shown here is derived from an EMBL/GenBank/DDBJ whole genome shotgun (WGS) entry which is preliminary data.</text>
</comment>
<evidence type="ECO:0000313" key="3">
    <source>
        <dbReference type="EMBL" id="KAK9410939.1"/>
    </source>
</evidence>
<dbReference type="Gene3D" id="3.30.70.330">
    <property type="match status" value="1"/>
</dbReference>
<dbReference type="SUPFAM" id="SSF54928">
    <property type="entry name" value="RNA-binding domain, RBD"/>
    <property type="match status" value="1"/>
</dbReference>
<dbReference type="SMART" id="SM00360">
    <property type="entry name" value="RRM"/>
    <property type="match status" value="1"/>
</dbReference>
<feature type="domain" description="RRM" evidence="2">
    <location>
        <begin position="233"/>
        <end position="307"/>
    </location>
</feature>
<dbReference type="Proteomes" id="UP001474421">
    <property type="component" value="Unassembled WGS sequence"/>
</dbReference>
<dbReference type="InterPro" id="IPR035979">
    <property type="entry name" value="RBD_domain_sf"/>
</dbReference>
<keyword evidence="1" id="KW-0694">RNA-binding</keyword>
<dbReference type="Pfam" id="PF00076">
    <property type="entry name" value="RRM_1"/>
    <property type="match status" value="1"/>
</dbReference>
<proteinExistence type="predicted"/>
<evidence type="ECO:0000259" key="2">
    <source>
        <dbReference type="PROSITE" id="PS50102"/>
    </source>
</evidence>
<dbReference type="InterPro" id="IPR012677">
    <property type="entry name" value="Nucleotide-bd_a/b_plait_sf"/>
</dbReference>